<reference evidence="1 2" key="1">
    <citation type="submission" date="2016-09" db="EMBL/GenBank/DDBJ databases">
        <title>The draft genome of Dichanthelium oligosanthes: A C3 panicoid grass species.</title>
        <authorList>
            <person name="Studer A.J."/>
            <person name="Schnable J.C."/>
            <person name="Brutnell T.P."/>
        </authorList>
    </citation>
    <scope>NUCLEOTIDE SEQUENCE [LARGE SCALE GENOMIC DNA]</scope>
    <source>
        <strain evidence="2">cv. Kellogg 1175</strain>
        <tissue evidence="1">Leaf</tissue>
    </source>
</reference>
<sequence length="221" mass="24010">LGDRPISYRRFVSFSSSIFRRYSSIPHLPRATDVAAAPHRAAATAQSAAGASPAPPHRLPVGCENFASDLDYLLSSRNSMHLIKRPSKGHALTGRRRPQGDLPVGLKDAIHAAPLEDAPSRSVTRYLAARSTRELREMAAALESDSPDTLRLLEEHVPGLAAVMEQVRHLLDIVAVDEAAALEAKSKKRPLQSSPTTTIAAPSSARWKTAASRARSWFLLR</sequence>
<dbReference type="Proteomes" id="UP000095767">
    <property type="component" value="Unassembled WGS sequence"/>
</dbReference>
<feature type="non-terminal residue" evidence="1">
    <location>
        <position position="221"/>
    </location>
</feature>
<organism evidence="1 2">
    <name type="scientific">Dichanthelium oligosanthes</name>
    <dbReference type="NCBI Taxonomy" id="888268"/>
    <lineage>
        <taxon>Eukaryota</taxon>
        <taxon>Viridiplantae</taxon>
        <taxon>Streptophyta</taxon>
        <taxon>Embryophyta</taxon>
        <taxon>Tracheophyta</taxon>
        <taxon>Spermatophyta</taxon>
        <taxon>Magnoliopsida</taxon>
        <taxon>Liliopsida</taxon>
        <taxon>Poales</taxon>
        <taxon>Poaceae</taxon>
        <taxon>PACMAD clade</taxon>
        <taxon>Panicoideae</taxon>
        <taxon>Panicodae</taxon>
        <taxon>Paniceae</taxon>
        <taxon>Dichantheliinae</taxon>
        <taxon>Dichanthelium</taxon>
    </lineage>
</organism>
<evidence type="ECO:0000313" key="2">
    <source>
        <dbReference type="Proteomes" id="UP000095767"/>
    </source>
</evidence>
<evidence type="ECO:0000313" key="1">
    <source>
        <dbReference type="EMBL" id="OEL18034.1"/>
    </source>
</evidence>
<proteinExistence type="predicted"/>
<name>A0A1E5UZ22_9POAL</name>
<dbReference type="EMBL" id="LWDX02057970">
    <property type="protein sequence ID" value="OEL18034.1"/>
    <property type="molecule type" value="Genomic_DNA"/>
</dbReference>
<gene>
    <name evidence="1" type="ORF">BAE44_0020947</name>
</gene>
<comment type="caution">
    <text evidence="1">The sequence shown here is derived from an EMBL/GenBank/DDBJ whole genome shotgun (WGS) entry which is preliminary data.</text>
</comment>
<protein>
    <submittedName>
        <fullName evidence="1">Uncharacterized protein</fullName>
    </submittedName>
</protein>
<keyword evidence="2" id="KW-1185">Reference proteome</keyword>
<feature type="non-terminal residue" evidence="1">
    <location>
        <position position="1"/>
    </location>
</feature>
<accession>A0A1E5UZ22</accession>
<dbReference type="AlphaFoldDB" id="A0A1E5UZ22"/>
<dbReference type="STRING" id="888268.A0A1E5UZ22"/>